<comment type="caution">
    <text evidence="1">The sequence shown here is derived from an EMBL/GenBank/DDBJ whole genome shotgun (WGS) entry which is preliminary data.</text>
</comment>
<dbReference type="EMBL" id="JPIU01000049">
    <property type="protein sequence ID" value="KIO42977.1"/>
    <property type="molecule type" value="Genomic_DNA"/>
</dbReference>
<reference evidence="1 2" key="1">
    <citation type="submission" date="2014-07" db="EMBL/GenBank/DDBJ databases">
        <title>Porphyromonadaceae bacterium OUH 308042 = ATCC BAA-2681 = DSM 28342 draft genome.</title>
        <authorList>
            <person name="Sydenham T.V."/>
            <person name="Hasman H."/>
            <person name="Justensen U.S."/>
        </authorList>
    </citation>
    <scope>NUCLEOTIDE SEQUENCE [LARGE SCALE GENOMIC DNA]</scope>
    <source>
        <strain evidence="1 2">OUH 308042</strain>
    </source>
</reference>
<evidence type="ECO:0000313" key="1">
    <source>
        <dbReference type="EMBL" id="KIO42977.1"/>
    </source>
</evidence>
<evidence type="ECO:0000313" key="2">
    <source>
        <dbReference type="Proteomes" id="UP000031980"/>
    </source>
</evidence>
<sequence>MKSILFLIALLIGFSGETTSLKNKVNKIEITSLPFEITNLTKYPTPLYAVNSELASEISLHAYSDVNLKKRIKYDDTNCTVFRRFNTESKNYILLDLAIEIGENERHLLATFNSNYQIIDTLDVAVGGSFDNFTFTKQYRLDSDFKATVYWLKPLSETPVYFRPDTPSFEAQRIDSHYHIDDNGKFIQDEEILYKPQIYKPQEISVDGKNIWGGKEEKINRQSKTVF</sequence>
<protein>
    <submittedName>
        <fullName evidence="1">Uncharacterized protein</fullName>
    </submittedName>
</protein>
<organism evidence="1 2">
    <name type="scientific">Sanguibacteroides justesenii</name>
    <dbReference type="NCBI Taxonomy" id="1547597"/>
    <lineage>
        <taxon>Bacteria</taxon>
        <taxon>Pseudomonadati</taxon>
        <taxon>Bacteroidota</taxon>
        <taxon>Bacteroidia</taxon>
        <taxon>Bacteroidales</taxon>
        <taxon>Porphyromonadaceae</taxon>
        <taxon>Sanguibacteroides</taxon>
    </lineage>
</organism>
<dbReference type="Proteomes" id="UP000031980">
    <property type="component" value="Unassembled WGS sequence"/>
</dbReference>
<name>A0A0C3NAA2_9PORP</name>
<gene>
    <name evidence="1" type="ORF">BA92_14065</name>
</gene>
<dbReference type="AlphaFoldDB" id="A0A0C3NAA2"/>
<dbReference type="RefSeq" id="WP_041505547.1">
    <property type="nucleotide sequence ID" value="NZ_JPIU01000049.1"/>
</dbReference>
<accession>A0A0C3NAA2</accession>
<keyword evidence="2" id="KW-1185">Reference proteome</keyword>
<proteinExistence type="predicted"/>